<accession>A0A9P6EDT0</accession>
<dbReference type="Gene3D" id="3.30.40.10">
    <property type="entry name" value="Zinc/RING finger domain, C3HC4 (zinc finger)"/>
    <property type="match status" value="1"/>
</dbReference>
<evidence type="ECO:0000256" key="1">
    <source>
        <dbReference type="PROSITE-ProRule" id="PRU00175"/>
    </source>
</evidence>
<reference evidence="3" key="1">
    <citation type="submission" date="2020-11" db="EMBL/GenBank/DDBJ databases">
        <authorList>
            <consortium name="DOE Joint Genome Institute"/>
            <person name="Ahrendt S."/>
            <person name="Riley R."/>
            <person name="Andreopoulos W."/>
            <person name="Labutti K."/>
            <person name="Pangilinan J."/>
            <person name="Ruiz-Duenas F.J."/>
            <person name="Barrasa J.M."/>
            <person name="Sanchez-Garcia M."/>
            <person name="Camarero S."/>
            <person name="Miyauchi S."/>
            <person name="Serrano A."/>
            <person name="Linde D."/>
            <person name="Babiker R."/>
            <person name="Drula E."/>
            <person name="Ayuso-Fernandez I."/>
            <person name="Pacheco R."/>
            <person name="Padilla G."/>
            <person name="Ferreira P."/>
            <person name="Barriuso J."/>
            <person name="Kellner H."/>
            <person name="Castanera R."/>
            <person name="Alfaro M."/>
            <person name="Ramirez L."/>
            <person name="Pisabarro A.G."/>
            <person name="Kuo A."/>
            <person name="Tritt A."/>
            <person name="Lipzen A."/>
            <person name="He G."/>
            <person name="Yan M."/>
            <person name="Ng V."/>
            <person name="Cullen D."/>
            <person name="Martin F."/>
            <person name="Rosso M.-N."/>
            <person name="Henrissat B."/>
            <person name="Hibbett D."/>
            <person name="Martinez A.T."/>
            <person name="Grigoriev I.V."/>
        </authorList>
    </citation>
    <scope>NUCLEOTIDE SEQUENCE</scope>
    <source>
        <strain evidence="3">CBS 506.95</strain>
    </source>
</reference>
<evidence type="ECO:0000259" key="2">
    <source>
        <dbReference type="PROSITE" id="PS50089"/>
    </source>
</evidence>
<evidence type="ECO:0000313" key="3">
    <source>
        <dbReference type="EMBL" id="KAF9527256.1"/>
    </source>
</evidence>
<dbReference type="InterPro" id="IPR001841">
    <property type="entry name" value="Znf_RING"/>
</dbReference>
<organism evidence="3 4">
    <name type="scientific">Crepidotus variabilis</name>
    <dbReference type="NCBI Taxonomy" id="179855"/>
    <lineage>
        <taxon>Eukaryota</taxon>
        <taxon>Fungi</taxon>
        <taxon>Dikarya</taxon>
        <taxon>Basidiomycota</taxon>
        <taxon>Agaricomycotina</taxon>
        <taxon>Agaricomycetes</taxon>
        <taxon>Agaricomycetidae</taxon>
        <taxon>Agaricales</taxon>
        <taxon>Agaricineae</taxon>
        <taxon>Crepidotaceae</taxon>
        <taxon>Crepidotus</taxon>
    </lineage>
</organism>
<keyword evidence="1" id="KW-0863">Zinc-finger</keyword>
<dbReference type="OrthoDB" id="6105938at2759"/>
<comment type="caution">
    <text evidence="3">The sequence shown here is derived from an EMBL/GenBank/DDBJ whole genome shotgun (WGS) entry which is preliminary data.</text>
</comment>
<dbReference type="InterPro" id="IPR013083">
    <property type="entry name" value="Znf_RING/FYVE/PHD"/>
</dbReference>
<proteinExistence type="predicted"/>
<dbReference type="AlphaFoldDB" id="A0A9P6EDT0"/>
<dbReference type="Pfam" id="PF14634">
    <property type="entry name" value="zf-RING_5"/>
    <property type="match status" value="1"/>
</dbReference>
<keyword evidence="4" id="KW-1185">Reference proteome</keyword>
<feature type="domain" description="RING-type" evidence="2">
    <location>
        <begin position="8"/>
        <end position="48"/>
    </location>
</feature>
<protein>
    <recommendedName>
        <fullName evidence="2">RING-type domain-containing protein</fullName>
    </recommendedName>
</protein>
<keyword evidence="1" id="KW-0862">Zinc</keyword>
<dbReference type="SUPFAM" id="SSF57850">
    <property type="entry name" value="RING/U-box"/>
    <property type="match status" value="1"/>
</dbReference>
<dbReference type="GO" id="GO:0008270">
    <property type="term" value="F:zinc ion binding"/>
    <property type="evidence" value="ECO:0007669"/>
    <property type="project" value="UniProtKB-KW"/>
</dbReference>
<sequence>MSSIQVSCQVCYVPFGTLDNDRAPYALSCSHICCIGCLGVHQSSCPLCYMANDDAACRRVLNLRPDISKISSPGLQDVDRMRQLQDAISRVDEQTSLYRLRHLHEMANSFLETQPRNRVRDLRSVHCHR</sequence>
<name>A0A9P6EDT0_9AGAR</name>
<gene>
    <name evidence="3" type="ORF">CPB83DRAFT_428451</name>
</gene>
<evidence type="ECO:0000313" key="4">
    <source>
        <dbReference type="Proteomes" id="UP000807306"/>
    </source>
</evidence>
<dbReference type="Proteomes" id="UP000807306">
    <property type="component" value="Unassembled WGS sequence"/>
</dbReference>
<dbReference type="PROSITE" id="PS50089">
    <property type="entry name" value="ZF_RING_2"/>
    <property type="match status" value="1"/>
</dbReference>
<keyword evidence="1" id="KW-0479">Metal-binding</keyword>
<dbReference type="EMBL" id="MU157863">
    <property type="protein sequence ID" value="KAF9527256.1"/>
    <property type="molecule type" value="Genomic_DNA"/>
</dbReference>